<dbReference type="Pfam" id="PF17042">
    <property type="entry name" value="NBD_C"/>
    <property type="match status" value="1"/>
</dbReference>
<dbReference type="GO" id="GO:0016301">
    <property type="term" value="F:kinase activity"/>
    <property type="evidence" value="ECO:0007669"/>
    <property type="project" value="UniProtKB-KW"/>
</dbReference>
<dbReference type="AlphaFoldDB" id="A0A4R6JI95"/>
<dbReference type="EMBL" id="SNWQ01000021">
    <property type="protein sequence ID" value="TDO35860.1"/>
    <property type="molecule type" value="Genomic_DNA"/>
</dbReference>
<evidence type="ECO:0000256" key="6">
    <source>
        <dbReference type="ARBA" id="ARBA00023277"/>
    </source>
</evidence>
<evidence type="ECO:0000256" key="3">
    <source>
        <dbReference type="ARBA" id="ARBA00022741"/>
    </source>
</evidence>
<keyword evidence="3" id="KW-0547">Nucleotide-binding</keyword>
<dbReference type="OrthoDB" id="153193at2"/>
<keyword evidence="6" id="KW-0119">Carbohydrate metabolism</keyword>
<evidence type="ECO:0000313" key="10">
    <source>
        <dbReference type="Proteomes" id="UP000295388"/>
    </source>
</evidence>
<comment type="caution">
    <text evidence="9">The sequence shown here is derived from an EMBL/GenBank/DDBJ whole genome shotgun (WGS) entry which is preliminary data.</text>
</comment>
<accession>A0A4R6JI95</accession>
<evidence type="ECO:0000256" key="2">
    <source>
        <dbReference type="ARBA" id="ARBA00022679"/>
    </source>
</evidence>
<dbReference type="InterPro" id="IPR010737">
    <property type="entry name" value="4-carb_acid_sugar_kinase_N"/>
</dbReference>
<feature type="domain" description="Four-carbon acid sugar kinase N-terminal" evidence="7">
    <location>
        <begin position="30"/>
        <end position="272"/>
    </location>
</feature>
<name>A0A4R6JI95_9ACTN</name>
<dbReference type="SUPFAM" id="SSF142764">
    <property type="entry name" value="YgbK-like"/>
    <property type="match status" value="1"/>
</dbReference>
<evidence type="ECO:0000256" key="4">
    <source>
        <dbReference type="ARBA" id="ARBA00022777"/>
    </source>
</evidence>
<dbReference type="Gene3D" id="3.40.980.20">
    <property type="entry name" value="Four-carbon acid sugar kinase, nucleotide binding domain"/>
    <property type="match status" value="1"/>
</dbReference>
<organism evidence="9 10">
    <name type="scientific">Kribbella caucasensis</name>
    <dbReference type="NCBI Taxonomy" id="2512215"/>
    <lineage>
        <taxon>Bacteria</taxon>
        <taxon>Bacillati</taxon>
        <taxon>Actinomycetota</taxon>
        <taxon>Actinomycetes</taxon>
        <taxon>Propionibacteriales</taxon>
        <taxon>Kribbellaceae</taxon>
        <taxon>Kribbella</taxon>
    </lineage>
</organism>
<reference evidence="9 10" key="1">
    <citation type="submission" date="2019-03" db="EMBL/GenBank/DDBJ databases">
        <title>Genomic Encyclopedia of Type Strains, Phase III (KMG-III): the genomes of soil and plant-associated and newly described type strains.</title>
        <authorList>
            <person name="Whitman W."/>
        </authorList>
    </citation>
    <scope>NUCLEOTIDE SEQUENCE [LARGE SCALE GENOMIC DNA]</scope>
    <source>
        <strain evidence="9 10">VKM Ac-2527</strain>
    </source>
</reference>
<evidence type="ECO:0000259" key="7">
    <source>
        <dbReference type="Pfam" id="PF07005"/>
    </source>
</evidence>
<evidence type="ECO:0000313" key="9">
    <source>
        <dbReference type="EMBL" id="TDO35860.1"/>
    </source>
</evidence>
<dbReference type="RefSeq" id="WP_133804313.1">
    <property type="nucleotide sequence ID" value="NZ_SNWQ01000021.1"/>
</dbReference>
<dbReference type="InterPro" id="IPR042213">
    <property type="entry name" value="NBD_C_sf"/>
</dbReference>
<feature type="domain" description="Four-carbon acid sugar kinase nucleotide binding" evidence="8">
    <location>
        <begin position="297"/>
        <end position="462"/>
    </location>
</feature>
<evidence type="ECO:0000256" key="5">
    <source>
        <dbReference type="ARBA" id="ARBA00022840"/>
    </source>
</evidence>
<evidence type="ECO:0000256" key="1">
    <source>
        <dbReference type="ARBA" id="ARBA00005715"/>
    </source>
</evidence>
<dbReference type="InterPro" id="IPR037051">
    <property type="entry name" value="4-carb_acid_sugar_kinase_N_sf"/>
</dbReference>
<dbReference type="InterPro" id="IPR031475">
    <property type="entry name" value="NBD_C"/>
</dbReference>
<keyword evidence="4" id="KW-0418">Kinase</keyword>
<dbReference type="Proteomes" id="UP000295388">
    <property type="component" value="Unassembled WGS sequence"/>
</dbReference>
<dbReference type="GO" id="GO:0005524">
    <property type="term" value="F:ATP binding"/>
    <property type="evidence" value="ECO:0007669"/>
    <property type="project" value="UniProtKB-KW"/>
</dbReference>
<keyword evidence="5" id="KW-0067">ATP-binding</keyword>
<comment type="similarity">
    <text evidence="1">Belongs to the four-carbon acid sugar kinase family.</text>
</comment>
<keyword evidence="2" id="KW-0808">Transferase</keyword>
<sequence length="477" mass="49849">MTLITLPAVLEIPGAAARIREHNRRTGRRLAALDDDPTGSQAVHGVSVVTVLEKAEYAGGLADAGDTCFILTNTRAIDEGQAVSLNAAAARDLYTLAAETGSTVEIVSRSDSTLRGHVFAEIETIAAEHLAVTGRPVDGVLFCPAMLEAGRFTVSDVHFALVDGVPTPVGETEFAKDKSFGYTSSNLREFLEERSGGAVDAADVHSLSLEDIRLGGPERVAEILAGVSDLGWVVVNVTEYADLEVVVLGLQLAQDAGKTFLARSGPSLVRALAGIEARDPLGPGDIAIDRSRANHGLIVVGSHVGLTTQQVKAARDRGGLVEVELDVPALLDPATSKAVVDAATERVIAALKESDVLVYTSRDLIAVDDDPAASLTISRSVSTALVTLVQKARKARPAWVIAKGGITSHDVAVHGLGIRRAKVAGQFLPGQISLFTPVEAPPDVLGCPYVVFPGNVGGIEALADVRDRLVAATQGVR</sequence>
<gene>
    <name evidence="9" type="ORF">EV643_121133</name>
</gene>
<protein>
    <submittedName>
        <fullName evidence="9">Uncharacterized protein YgbK (DUF1537 family)</fullName>
    </submittedName>
</protein>
<keyword evidence="10" id="KW-1185">Reference proteome</keyword>
<evidence type="ECO:0000259" key="8">
    <source>
        <dbReference type="Pfam" id="PF17042"/>
    </source>
</evidence>
<dbReference type="Gene3D" id="3.40.50.10840">
    <property type="entry name" value="Putative sugar-binding, N-terminal domain"/>
    <property type="match status" value="1"/>
</dbReference>
<proteinExistence type="inferred from homology"/>
<dbReference type="Pfam" id="PF07005">
    <property type="entry name" value="SBD_N"/>
    <property type="match status" value="1"/>
</dbReference>